<dbReference type="InterPro" id="IPR001647">
    <property type="entry name" value="HTH_TetR"/>
</dbReference>
<name>A0A6I7HMI3_9HYPH</name>
<protein>
    <submittedName>
        <fullName evidence="7">TetR family transcriptional regulator</fullName>
    </submittedName>
</protein>
<keyword evidence="8" id="KW-1185">Reference proteome</keyword>
<accession>A0A6I7HMI3</accession>
<dbReference type="Gene3D" id="1.10.357.10">
    <property type="entry name" value="Tetracycline Repressor, domain 2"/>
    <property type="match status" value="1"/>
</dbReference>
<evidence type="ECO:0000256" key="3">
    <source>
        <dbReference type="ARBA" id="ARBA00023125"/>
    </source>
</evidence>
<dbReference type="EMBL" id="QPIX01000006">
    <property type="protein sequence ID" value="RCW24038.1"/>
    <property type="molecule type" value="Genomic_DNA"/>
</dbReference>
<dbReference type="PROSITE" id="PS01081">
    <property type="entry name" value="HTH_TETR_1"/>
    <property type="match status" value="1"/>
</dbReference>
<gene>
    <name evidence="7" type="ORF">DFR48_106160</name>
</gene>
<dbReference type="AlphaFoldDB" id="A0A6I7HMI3"/>
<evidence type="ECO:0000259" key="6">
    <source>
        <dbReference type="PROSITE" id="PS50977"/>
    </source>
</evidence>
<dbReference type="Pfam" id="PF17932">
    <property type="entry name" value="TetR_C_24"/>
    <property type="match status" value="1"/>
</dbReference>
<dbReference type="Pfam" id="PF00440">
    <property type="entry name" value="TetR_N"/>
    <property type="match status" value="1"/>
</dbReference>
<dbReference type="SUPFAM" id="SSF46689">
    <property type="entry name" value="Homeodomain-like"/>
    <property type="match status" value="1"/>
</dbReference>
<keyword evidence="3 5" id="KW-0238">DNA-binding</keyword>
<comment type="caution">
    <text evidence="7">The sequence shown here is derived from an EMBL/GenBank/DDBJ whole genome shotgun (WGS) entry which is preliminary data.</text>
</comment>
<dbReference type="SUPFAM" id="SSF48498">
    <property type="entry name" value="Tetracyclin repressor-like, C-terminal domain"/>
    <property type="match status" value="1"/>
</dbReference>
<evidence type="ECO:0000256" key="4">
    <source>
        <dbReference type="ARBA" id="ARBA00023163"/>
    </source>
</evidence>
<feature type="DNA-binding region" description="H-T-H motif" evidence="5">
    <location>
        <begin position="33"/>
        <end position="52"/>
    </location>
</feature>
<dbReference type="GO" id="GO:0000976">
    <property type="term" value="F:transcription cis-regulatory region binding"/>
    <property type="evidence" value="ECO:0007669"/>
    <property type="project" value="TreeGrafter"/>
</dbReference>
<dbReference type="RefSeq" id="WP_114363458.1">
    <property type="nucleotide sequence ID" value="NZ_QPIX01000006.1"/>
</dbReference>
<sequence length="198" mass="22329">MARRAGSAGEKTVAAIRRQSLRLFAQHGYDAVSMRMIADAVGVQPGALYQYFPTKQQILVTLMREHMEELLASLKAEGIEGEPPAAALEHFARFHIRYHLTRADEVFISYMELRALEPAGFREIESLRKAYENELKAILVRGSERGLFRIEDSHVCAMAIIAMLTGVNTWYRSGGRLSEKKIEEIYAEMVLRSVGCAH</sequence>
<keyword evidence="4" id="KW-0804">Transcription</keyword>
<dbReference type="InterPro" id="IPR050109">
    <property type="entry name" value="HTH-type_TetR-like_transc_reg"/>
</dbReference>
<evidence type="ECO:0000256" key="1">
    <source>
        <dbReference type="ARBA" id="ARBA00022491"/>
    </source>
</evidence>
<proteinExistence type="predicted"/>
<dbReference type="InterPro" id="IPR023772">
    <property type="entry name" value="DNA-bd_HTH_TetR-type_CS"/>
</dbReference>
<dbReference type="InterPro" id="IPR041490">
    <property type="entry name" value="KstR2_TetR_C"/>
</dbReference>
<feature type="domain" description="HTH tetR-type" evidence="6">
    <location>
        <begin position="10"/>
        <end position="70"/>
    </location>
</feature>
<dbReference type="PROSITE" id="PS50977">
    <property type="entry name" value="HTH_TETR_2"/>
    <property type="match status" value="1"/>
</dbReference>
<reference evidence="7 8" key="1">
    <citation type="submission" date="2018-07" db="EMBL/GenBank/DDBJ databases">
        <title>Genomic Encyclopedia of Type Strains, Phase IV (KMG-IV): sequencing the most valuable type-strain genomes for metagenomic binning, comparative biology and taxonomic classification.</title>
        <authorList>
            <person name="Goeker M."/>
        </authorList>
    </citation>
    <scope>NUCLEOTIDE SEQUENCE [LARGE SCALE GENOMIC DNA]</scope>
    <source>
        <strain evidence="7 8">DSM 25528</strain>
    </source>
</reference>
<dbReference type="PANTHER" id="PTHR30055:SF175">
    <property type="entry name" value="HTH-TYPE TRANSCRIPTIONAL REPRESSOR KSTR2"/>
    <property type="match status" value="1"/>
</dbReference>
<evidence type="ECO:0000256" key="2">
    <source>
        <dbReference type="ARBA" id="ARBA00023015"/>
    </source>
</evidence>
<evidence type="ECO:0000313" key="7">
    <source>
        <dbReference type="EMBL" id="RCW24038.1"/>
    </source>
</evidence>
<keyword evidence="2" id="KW-0805">Transcription regulation</keyword>
<dbReference type="InterPro" id="IPR009057">
    <property type="entry name" value="Homeodomain-like_sf"/>
</dbReference>
<dbReference type="InterPro" id="IPR036271">
    <property type="entry name" value="Tet_transcr_reg_TetR-rel_C_sf"/>
</dbReference>
<evidence type="ECO:0000313" key="8">
    <source>
        <dbReference type="Proteomes" id="UP000252582"/>
    </source>
</evidence>
<dbReference type="PRINTS" id="PR00455">
    <property type="entry name" value="HTHTETR"/>
</dbReference>
<dbReference type="PANTHER" id="PTHR30055">
    <property type="entry name" value="HTH-TYPE TRANSCRIPTIONAL REGULATOR RUTR"/>
    <property type="match status" value="1"/>
</dbReference>
<evidence type="ECO:0000256" key="5">
    <source>
        <dbReference type="PROSITE-ProRule" id="PRU00335"/>
    </source>
</evidence>
<dbReference type="Proteomes" id="UP000252582">
    <property type="component" value="Unassembled WGS sequence"/>
</dbReference>
<dbReference type="GO" id="GO:0003700">
    <property type="term" value="F:DNA-binding transcription factor activity"/>
    <property type="evidence" value="ECO:0007669"/>
    <property type="project" value="TreeGrafter"/>
</dbReference>
<organism evidence="7 8">
    <name type="scientific">Ciceribacter lividus</name>
    <dbReference type="NCBI Taxonomy" id="1197950"/>
    <lineage>
        <taxon>Bacteria</taxon>
        <taxon>Pseudomonadati</taxon>
        <taxon>Pseudomonadota</taxon>
        <taxon>Alphaproteobacteria</taxon>
        <taxon>Hyphomicrobiales</taxon>
        <taxon>Rhizobiaceae</taxon>
        <taxon>Ciceribacter</taxon>
    </lineage>
</organism>
<keyword evidence="1" id="KW-0678">Repressor</keyword>